<gene>
    <name evidence="1" type="primary">Acey_s0099.g3212</name>
    <name evidence="1" type="ORF">Y032_0099g3212</name>
</gene>
<reference evidence="2" key="1">
    <citation type="journal article" date="2015" name="Nat. Genet.">
        <title>The genome and transcriptome of the zoonotic hookworm Ancylostoma ceylanicum identify infection-specific gene families.</title>
        <authorList>
            <person name="Schwarz E.M."/>
            <person name="Hu Y."/>
            <person name="Antoshechkin I."/>
            <person name="Miller M.M."/>
            <person name="Sternberg P.W."/>
            <person name="Aroian R.V."/>
        </authorList>
    </citation>
    <scope>NUCLEOTIDE SEQUENCE</scope>
    <source>
        <strain evidence="2">HY135</strain>
    </source>
</reference>
<protein>
    <submittedName>
        <fullName evidence="1">Uncharacterized protein</fullName>
    </submittedName>
</protein>
<sequence length="96" mass="11553">MKKKDNFLNWSVVSLRRCAYLPSCLNGRAVIFHFIKDKQEERLRILRDLRSTNEKRIKCLHFFESTMVPDDKCLCRRSNGKHQRSHVLIRPLLKRI</sequence>
<dbReference type="EMBL" id="JARK01001435">
    <property type="protein sequence ID" value="EYC02624.1"/>
    <property type="molecule type" value="Genomic_DNA"/>
</dbReference>
<accession>A0A016TI61</accession>
<comment type="caution">
    <text evidence="1">The sequence shown here is derived from an EMBL/GenBank/DDBJ whole genome shotgun (WGS) entry which is preliminary data.</text>
</comment>
<name>A0A016TI61_9BILA</name>
<dbReference type="AlphaFoldDB" id="A0A016TI61"/>
<proteinExistence type="predicted"/>
<keyword evidence="2" id="KW-1185">Reference proteome</keyword>
<organism evidence="1 2">
    <name type="scientific">Ancylostoma ceylanicum</name>
    <dbReference type="NCBI Taxonomy" id="53326"/>
    <lineage>
        <taxon>Eukaryota</taxon>
        <taxon>Metazoa</taxon>
        <taxon>Ecdysozoa</taxon>
        <taxon>Nematoda</taxon>
        <taxon>Chromadorea</taxon>
        <taxon>Rhabditida</taxon>
        <taxon>Rhabditina</taxon>
        <taxon>Rhabditomorpha</taxon>
        <taxon>Strongyloidea</taxon>
        <taxon>Ancylostomatidae</taxon>
        <taxon>Ancylostomatinae</taxon>
        <taxon>Ancylostoma</taxon>
    </lineage>
</organism>
<evidence type="ECO:0000313" key="2">
    <source>
        <dbReference type="Proteomes" id="UP000024635"/>
    </source>
</evidence>
<dbReference type="Proteomes" id="UP000024635">
    <property type="component" value="Unassembled WGS sequence"/>
</dbReference>
<evidence type="ECO:0000313" key="1">
    <source>
        <dbReference type="EMBL" id="EYC02624.1"/>
    </source>
</evidence>